<accession>I4E6T0</accession>
<evidence type="ECO:0000313" key="1">
    <source>
        <dbReference type="EMBL" id="CCA45048.1"/>
    </source>
</evidence>
<name>I4E6T0_NEIME</name>
<gene>
    <name evidence="1" type="ORF">NMALPHA522_1507</name>
</gene>
<reference evidence="1" key="1">
    <citation type="submission" date="2011-03" db="EMBL/GenBank/DDBJ databases">
        <title>Draft genome of Neisseria meningitidis strain alpha522.</title>
        <authorList>
            <person name="Schoen C."/>
            <person name="Blom J."/>
        </authorList>
    </citation>
    <scope>NUCLEOTIDE SEQUENCE</scope>
    <source>
        <strain evidence="1">Alpha522</strain>
    </source>
</reference>
<dbReference type="AlphaFoldDB" id="I4E6T0"/>
<protein>
    <submittedName>
        <fullName evidence="1">Uncharacterized protein</fullName>
    </submittedName>
</protein>
<sequence>MSFFKEIMWGFRFVCKTGKENGFQTTFAAVSAMKGRLKREGRAHLPK</sequence>
<dbReference type="EMBL" id="FR845715">
    <property type="protein sequence ID" value="CCA45048.1"/>
    <property type="molecule type" value="Genomic_DNA"/>
</dbReference>
<proteinExistence type="predicted"/>
<organism evidence="1">
    <name type="scientific">Neisseria meningitidis alpha522</name>
    <dbReference type="NCBI Taxonomy" id="996307"/>
    <lineage>
        <taxon>Bacteria</taxon>
        <taxon>Pseudomonadati</taxon>
        <taxon>Pseudomonadota</taxon>
        <taxon>Betaproteobacteria</taxon>
        <taxon>Neisseriales</taxon>
        <taxon>Neisseriaceae</taxon>
        <taxon>Neisseria</taxon>
    </lineage>
</organism>